<proteinExistence type="predicted"/>
<evidence type="ECO:0000313" key="1">
    <source>
        <dbReference type="EMBL" id="GGE98771.1"/>
    </source>
</evidence>
<reference evidence="1" key="1">
    <citation type="journal article" date="2014" name="Int. J. Syst. Evol. Microbiol.">
        <title>Complete genome of a new Firmicutes species belonging to the dominant human colonic microbiota ('Ruminococcus bicirculans') reveals two chromosomes and a selective capacity to utilize plant glucans.</title>
        <authorList>
            <consortium name="NISC Comparative Sequencing Program"/>
            <person name="Wegmann U."/>
            <person name="Louis P."/>
            <person name="Goesmann A."/>
            <person name="Henrissat B."/>
            <person name="Duncan S.H."/>
            <person name="Flint H.J."/>
        </authorList>
    </citation>
    <scope>NUCLEOTIDE SEQUENCE</scope>
    <source>
        <strain evidence="1">CGMCC 1.12707</strain>
    </source>
</reference>
<accession>A0A1M6WY00</accession>
<organism evidence="2 3">
    <name type="scientific">Chishuiella changwenlii</name>
    <dbReference type="NCBI Taxonomy" id="1434701"/>
    <lineage>
        <taxon>Bacteria</taxon>
        <taxon>Pseudomonadati</taxon>
        <taxon>Bacteroidota</taxon>
        <taxon>Flavobacteriia</taxon>
        <taxon>Flavobacteriales</taxon>
        <taxon>Weeksellaceae</taxon>
        <taxon>Chishuiella</taxon>
    </lineage>
</organism>
<dbReference type="AlphaFoldDB" id="A0A1M6WY00"/>
<keyword evidence="4" id="KW-1185">Reference proteome</keyword>
<dbReference type="Proteomes" id="UP000650994">
    <property type="component" value="Unassembled WGS sequence"/>
</dbReference>
<protein>
    <submittedName>
        <fullName evidence="2">Uncharacterized protein</fullName>
    </submittedName>
</protein>
<reference evidence="1" key="5">
    <citation type="submission" date="2024-05" db="EMBL/GenBank/DDBJ databases">
        <authorList>
            <person name="Sun Q."/>
            <person name="Zhou Y."/>
        </authorList>
    </citation>
    <scope>NUCLEOTIDE SEQUENCE</scope>
    <source>
        <strain evidence="1">CGMCC 1.12707</strain>
    </source>
</reference>
<evidence type="ECO:0000313" key="4">
    <source>
        <dbReference type="Proteomes" id="UP000650994"/>
    </source>
</evidence>
<reference evidence="2" key="3">
    <citation type="submission" date="2016-11" db="EMBL/GenBank/DDBJ databases">
        <authorList>
            <person name="Jaros S."/>
            <person name="Januszkiewicz K."/>
            <person name="Wedrychowicz H."/>
        </authorList>
    </citation>
    <scope>NUCLEOTIDE SEQUENCE [LARGE SCALE GENOMIC DNA]</scope>
    <source>
        <strain evidence="2">DSM 27989</strain>
    </source>
</reference>
<evidence type="ECO:0000313" key="2">
    <source>
        <dbReference type="EMBL" id="SHK98544.1"/>
    </source>
</evidence>
<dbReference type="Proteomes" id="UP000184120">
    <property type="component" value="Unassembled WGS sequence"/>
</dbReference>
<dbReference type="STRING" id="1434701.SAMN05443634_10530"/>
<name>A0A1M6WY00_9FLAO</name>
<gene>
    <name evidence="1" type="ORF">GCM10010984_15460</name>
    <name evidence="2" type="ORF">SAMN05443634_10530</name>
</gene>
<dbReference type="RefSeq" id="WP_072930951.1">
    <property type="nucleotide sequence ID" value="NZ_BMFL01000009.1"/>
</dbReference>
<sequence length="339" mass="39591">MKKIPYSFFIPIVYILYQHYCEKGDYFANSKTVLYSYNNVSESNFPYQIVSLKKVTENKAVNNLIHESNGFKLLKKDHELHDILLKPEDVIAVDSLKIIEDDVVYTESPSSCHSLSIQLDTQLDKIKSLEKLANISNTEEGYMEARNIKVIKPCVFVDPIKQQKQTIMFRIAVGTVGFAHSHTLGGTTRGFYSDADVKVFLQLAYLTYENIKNEKIKTYSIYDLYSILIYGNQIYSMKIDNLSLYKKFHENENNIKLRMMNRLDIMYRNADIHFNFFKDNYYSYPDENKDALNELGSKVLSKIGVRIYRLENYDKKNKTPRWRKLLTRENGNGVFVNPC</sequence>
<reference evidence="4" key="4">
    <citation type="journal article" date="2019" name="Int. J. Syst. Evol. Microbiol.">
        <title>The Global Catalogue of Microorganisms (GCM) 10K type strain sequencing project: providing services to taxonomists for standard genome sequencing and annotation.</title>
        <authorList>
            <consortium name="The Broad Institute Genomics Platform"/>
            <consortium name="The Broad Institute Genome Sequencing Center for Infectious Disease"/>
            <person name="Wu L."/>
            <person name="Ma J."/>
        </authorList>
    </citation>
    <scope>NUCLEOTIDE SEQUENCE [LARGE SCALE GENOMIC DNA]</scope>
    <source>
        <strain evidence="4">CGMCC 1.12707</strain>
    </source>
</reference>
<reference evidence="3" key="2">
    <citation type="submission" date="2016-11" db="EMBL/GenBank/DDBJ databases">
        <authorList>
            <person name="Varghese N."/>
            <person name="Submissions S."/>
        </authorList>
    </citation>
    <scope>NUCLEOTIDE SEQUENCE [LARGE SCALE GENOMIC DNA]</scope>
    <source>
        <strain evidence="3">DSM 27989</strain>
    </source>
</reference>
<evidence type="ECO:0000313" key="3">
    <source>
        <dbReference type="Proteomes" id="UP000184120"/>
    </source>
</evidence>
<dbReference type="EMBL" id="BMFL01000009">
    <property type="protein sequence ID" value="GGE98771.1"/>
    <property type="molecule type" value="Genomic_DNA"/>
</dbReference>
<dbReference type="EMBL" id="FRBH01000005">
    <property type="protein sequence ID" value="SHK98544.1"/>
    <property type="molecule type" value="Genomic_DNA"/>
</dbReference>